<feature type="transmembrane region" description="Helical" evidence="1">
    <location>
        <begin position="26"/>
        <end position="45"/>
    </location>
</feature>
<feature type="transmembrane region" description="Helical" evidence="1">
    <location>
        <begin position="100"/>
        <end position="126"/>
    </location>
</feature>
<dbReference type="EMBL" id="CAEZSO010000083">
    <property type="protein sequence ID" value="CAB4543041.1"/>
    <property type="molecule type" value="Genomic_DNA"/>
</dbReference>
<reference evidence="2" key="1">
    <citation type="submission" date="2020-05" db="EMBL/GenBank/DDBJ databases">
        <authorList>
            <person name="Chiriac C."/>
            <person name="Salcher M."/>
            <person name="Ghai R."/>
            <person name="Kavagutti S V."/>
        </authorList>
    </citation>
    <scope>NUCLEOTIDE SEQUENCE</scope>
</reference>
<evidence type="ECO:0000313" key="2">
    <source>
        <dbReference type="EMBL" id="CAB4543041.1"/>
    </source>
</evidence>
<feature type="transmembrane region" description="Helical" evidence="1">
    <location>
        <begin position="57"/>
        <end position="79"/>
    </location>
</feature>
<feature type="transmembrane region" description="Helical" evidence="1">
    <location>
        <begin position="436"/>
        <end position="459"/>
    </location>
</feature>
<accession>A0A6J6BV45</accession>
<gene>
    <name evidence="2" type="ORF">UFOPK1446_00509</name>
</gene>
<feature type="transmembrane region" description="Helical" evidence="1">
    <location>
        <begin position="363"/>
        <end position="381"/>
    </location>
</feature>
<dbReference type="AlphaFoldDB" id="A0A6J6BV45"/>
<keyword evidence="1" id="KW-0812">Transmembrane</keyword>
<protein>
    <submittedName>
        <fullName evidence="2">Unannotated protein</fullName>
    </submittedName>
</protein>
<feature type="transmembrane region" description="Helical" evidence="1">
    <location>
        <begin position="295"/>
        <end position="323"/>
    </location>
</feature>
<feature type="transmembrane region" description="Helical" evidence="1">
    <location>
        <begin position="329"/>
        <end position="351"/>
    </location>
</feature>
<feature type="transmembrane region" description="Helical" evidence="1">
    <location>
        <begin position="393"/>
        <end position="415"/>
    </location>
</feature>
<sequence>MSSPAQLRPLIALRWKMVREPSTRRGLAVALVIPVALLLITIVGARLYPAPADSTTLLVIVPALLLGFVVLSIFGPLAAGGGNELYPADQLVAFPIKSRTTALAALCLTPLNLAWLVQVLIAFGLISYLARSSWPTALAASTTIAVFIACATVFGQWVGWLIVGIRQRIIGRILTWIVALALGMGFLALLRSGSLTGFLDKSPTLWVVVAALGPSQGNYSRWFERTLVLAVLTAGFFALSLLSCRWALRQPHQSWERTSSSVRAHRSTPGMDPQKMAARMDRAGLWRSPSIRRGLVLLAAIPAIALWLAGSQLSLMALLPGLIAAGSALLFGVNAFCLDGPGALWLAGLPMNPSLWFWRRTRLVAAVALAATTPIVVIGLVRLPDGPQWSTTAIVALGALSSIAWITATSMRTSLTRPHRALLLNSRDTPAPPGSMAVYSIKLSAIATGIGIIFTIVVISGSVTSGLIVTTGLIASAILSLIRSIRTWERADQRAMVVTTVSAGQ</sequence>
<keyword evidence="1" id="KW-0472">Membrane</keyword>
<evidence type="ECO:0000256" key="1">
    <source>
        <dbReference type="SAM" id="Phobius"/>
    </source>
</evidence>
<feature type="transmembrane region" description="Helical" evidence="1">
    <location>
        <begin position="138"/>
        <end position="162"/>
    </location>
</feature>
<name>A0A6J6BV45_9ZZZZ</name>
<keyword evidence="1" id="KW-1133">Transmembrane helix</keyword>
<organism evidence="2">
    <name type="scientific">freshwater metagenome</name>
    <dbReference type="NCBI Taxonomy" id="449393"/>
    <lineage>
        <taxon>unclassified sequences</taxon>
        <taxon>metagenomes</taxon>
        <taxon>ecological metagenomes</taxon>
    </lineage>
</organism>
<proteinExistence type="predicted"/>
<feature type="transmembrane region" description="Helical" evidence="1">
    <location>
        <begin position="227"/>
        <end position="248"/>
    </location>
</feature>
<feature type="transmembrane region" description="Helical" evidence="1">
    <location>
        <begin position="169"/>
        <end position="190"/>
    </location>
</feature>
<feature type="transmembrane region" description="Helical" evidence="1">
    <location>
        <begin position="465"/>
        <end position="485"/>
    </location>
</feature>